<dbReference type="FunFam" id="1.10.220.10:FF:000008">
    <property type="entry name" value="Annexin"/>
    <property type="match status" value="1"/>
</dbReference>
<dbReference type="InterPro" id="IPR001464">
    <property type="entry name" value="Annexin"/>
</dbReference>
<comment type="caution">
    <text evidence="8">The sequence shown here is derived from an EMBL/GenBank/DDBJ whole genome shotgun (WGS) entry which is preliminary data.</text>
</comment>
<sequence>MGCTFRYGCCAVTCKALPSHPIFYLCMCICTCLKELFNKNLHNSLEITESKMATLTVPPVLTSPRDDAQALYRAFKGFGCDTAAVINILAHRNAMQRALIEQEYKNIYSEELTKRLASELRGDIERAILLWMPDPAVRDATVVRKALSGDVIDLKAATEVICSRTSTQIQHFKQIYHAKFHAYLEHDIEYQASGDLKKLLLAYASAPRYEGPEVDRGLAEQDAKSLYKAGEKKLGTDEDTFIRIFAERSRAQLAAISSAYHSMYGNSLKKAVKRETSGNFELGLLTILQCAENPGRYFAKMLRKAMKGMGTDDKTLTRVIVTRAEIDLQYIKAEYQKKYGKSLNDAVQSETSSHYRTFLLALLGATHR</sequence>
<reference evidence="8" key="1">
    <citation type="submission" date="2018-01" db="EMBL/GenBank/DDBJ databases">
        <authorList>
            <person name="Mao J.F."/>
        </authorList>
    </citation>
    <scope>NUCLEOTIDE SEQUENCE</scope>
    <source>
        <strain evidence="8">Huo1</strain>
        <tissue evidence="8">Leaf</tissue>
    </source>
</reference>
<dbReference type="PROSITE" id="PS00223">
    <property type="entry name" value="ANNEXIN_1"/>
    <property type="match status" value="1"/>
</dbReference>
<dbReference type="FunFam" id="1.10.220.10:FF:000002">
    <property type="entry name" value="Annexin"/>
    <property type="match status" value="1"/>
</dbReference>
<proteinExistence type="inferred from homology"/>
<dbReference type="GO" id="GO:0009408">
    <property type="term" value="P:response to heat"/>
    <property type="evidence" value="ECO:0007669"/>
    <property type="project" value="TreeGrafter"/>
</dbReference>
<dbReference type="PANTHER" id="PTHR10502">
    <property type="entry name" value="ANNEXIN"/>
    <property type="match status" value="1"/>
</dbReference>
<keyword evidence="3 7" id="KW-0677">Repeat</keyword>
<dbReference type="SMART" id="SM00335">
    <property type="entry name" value="ANX"/>
    <property type="match status" value="4"/>
</dbReference>
<organism evidence="8">
    <name type="scientific">Salvia splendens</name>
    <name type="common">Scarlet sage</name>
    <dbReference type="NCBI Taxonomy" id="180675"/>
    <lineage>
        <taxon>Eukaryota</taxon>
        <taxon>Viridiplantae</taxon>
        <taxon>Streptophyta</taxon>
        <taxon>Embryophyta</taxon>
        <taxon>Tracheophyta</taxon>
        <taxon>Spermatophyta</taxon>
        <taxon>Magnoliopsida</taxon>
        <taxon>eudicotyledons</taxon>
        <taxon>Gunneridae</taxon>
        <taxon>Pentapetalae</taxon>
        <taxon>asterids</taxon>
        <taxon>lamiids</taxon>
        <taxon>Lamiales</taxon>
        <taxon>Lamiaceae</taxon>
        <taxon>Nepetoideae</taxon>
        <taxon>Mentheae</taxon>
        <taxon>Salviinae</taxon>
        <taxon>Salvia</taxon>
        <taxon>Salvia subgen. Calosphace</taxon>
        <taxon>core Calosphace</taxon>
    </lineage>
</organism>
<evidence type="ECO:0000256" key="1">
    <source>
        <dbReference type="ARBA" id="ARBA00007831"/>
    </source>
</evidence>
<evidence type="ECO:0000313" key="8">
    <source>
        <dbReference type="EMBL" id="KAG6407622.1"/>
    </source>
</evidence>
<accession>A0A8X8ZJU5</accession>
<dbReference type="EMBL" id="PNBA02000011">
    <property type="protein sequence ID" value="KAG6407622.1"/>
    <property type="molecule type" value="Genomic_DNA"/>
</dbReference>
<keyword evidence="4 7" id="KW-0106">Calcium</keyword>
<dbReference type="GO" id="GO:0005737">
    <property type="term" value="C:cytoplasm"/>
    <property type="evidence" value="ECO:0007669"/>
    <property type="project" value="TreeGrafter"/>
</dbReference>
<dbReference type="PRINTS" id="PR00196">
    <property type="entry name" value="ANNEXIN"/>
</dbReference>
<evidence type="ECO:0000256" key="3">
    <source>
        <dbReference type="ARBA" id="ARBA00022737"/>
    </source>
</evidence>
<evidence type="ECO:0000313" key="9">
    <source>
        <dbReference type="Proteomes" id="UP000298416"/>
    </source>
</evidence>
<evidence type="ECO:0000256" key="6">
    <source>
        <dbReference type="ARBA" id="ARBA00023302"/>
    </source>
</evidence>
<dbReference type="GO" id="GO:0009651">
    <property type="term" value="P:response to salt stress"/>
    <property type="evidence" value="ECO:0007669"/>
    <property type="project" value="TreeGrafter"/>
</dbReference>
<dbReference type="PROSITE" id="PS51897">
    <property type="entry name" value="ANNEXIN_2"/>
    <property type="match status" value="4"/>
</dbReference>
<gene>
    <name evidence="8" type="ORF">SASPL_130618</name>
</gene>
<dbReference type="GO" id="GO:0009409">
    <property type="term" value="P:response to cold"/>
    <property type="evidence" value="ECO:0007669"/>
    <property type="project" value="TreeGrafter"/>
</dbReference>
<dbReference type="PANTHER" id="PTHR10502:SF102">
    <property type="entry name" value="ANNEXIN B11"/>
    <property type="match status" value="1"/>
</dbReference>
<keyword evidence="5 7" id="KW-0041">Annexin</keyword>
<dbReference type="InterPro" id="IPR018502">
    <property type="entry name" value="Annexin_repeat"/>
</dbReference>
<protein>
    <recommendedName>
        <fullName evidence="7">Annexin</fullName>
    </recommendedName>
</protein>
<dbReference type="SUPFAM" id="SSF47874">
    <property type="entry name" value="Annexin"/>
    <property type="match status" value="1"/>
</dbReference>
<evidence type="ECO:0000256" key="5">
    <source>
        <dbReference type="ARBA" id="ARBA00023216"/>
    </source>
</evidence>
<evidence type="ECO:0000256" key="7">
    <source>
        <dbReference type="RuleBase" id="RU003540"/>
    </source>
</evidence>
<dbReference type="Gene3D" id="1.10.220.10">
    <property type="entry name" value="Annexin"/>
    <property type="match status" value="4"/>
</dbReference>
<dbReference type="GO" id="GO:0001786">
    <property type="term" value="F:phosphatidylserine binding"/>
    <property type="evidence" value="ECO:0007669"/>
    <property type="project" value="TreeGrafter"/>
</dbReference>
<dbReference type="GO" id="GO:0005544">
    <property type="term" value="F:calcium-dependent phospholipid binding"/>
    <property type="evidence" value="ECO:0007669"/>
    <property type="project" value="UniProtKB-KW"/>
</dbReference>
<dbReference type="InterPro" id="IPR037104">
    <property type="entry name" value="Annexin_sf"/>
</dbReference>
<evidence type="ECO:0000256" key="2">
    <source>
        <dbReference type="ARBA" id="ARBA00022723"/>
    </source>
</evidence>
<dbReference type="GO" id="GO:0005886">
    <property type="term" value="C:plasma membrane"/>
    <property type="evidence" value="ECO:0007669"/>
    <property type="project" value="TreeGrafter"/>
</dbReference>
<comment type="domain">
    <text evidence="7">A pair of annexin repeats may form one binding site for calcium and phospholipid.</text>
</comment>
<dbReference type="GO" id="GO:0009414">
    <property type="term" value="P:response to water deprivation"/>
    <property type="evidence" value="ECO:0007669"/>
    <property type="project" value="TreeGrafter"/>
</dbReference>
<keyword evidence="6 7" id="KW-0111">Calcium/phospholipid-binding</keyword>
<evidence type="ECO:0000256" key="4">
    <source>
        <dbReference type="ARBA" id="ARBA00022837"/>
    </source>
</evidence>
<keyword evidence="9" id="KW-1185">Reference proteome</keyword>
<dbReference type="GO" id="GO:0005509">
    <property type="term" value="F:calcium ion binding"/>
    <property type="evidence" value="ECO:0007669"/>
    <property type="project" value="InterPro"/>
</dbReference>
<name>A0A8X8ZJU5_SALSN</name>
<dbReference type="InterPro" id="IPR018252">
    <property type="entry name" value="Annexin_repeat_CS"/>
</dbReference>
<dbReference type="FunFam" id="1.10.220.10:FF:000001">
    <property type="entry name" value="Annexin"/>
    <property type="match status" value="1"/>
</dbReference>
<dbReference type="AlphaFoldDB" id="A0A8X8ZJU5"/>
<reference evidence="8" key="2">
    <citation type="submission" date="2020-08" db="EMBL/GenBank/DDBJ databases">
        <title>Plant Genome Project.</title>
        <authorList>
            <person name="Zhang R.-G."/>
        </authorList>
    </citation>
    <scope>NUCLEOTIDE SEQUENCE</scope>
    <source>
        <strain evidence="8">Huo1</strain>
        <tissue evidence="8">Leaf</tissue>
    </source>
</reference>
<comment type="similarity">
    <text evidence="1 7">Belongs to the annexin family.</text>
</comment>
<dbReference type="Proteomes" id="UP000298416">
    <property type="component" value="Unassembled WGS sequence"/>
</dbReference>
<dbReference type="Pfam" id="PF00191">
    <property type="entry name" value="Annexin"/>
    <property type="match status" value="4"/>
</dbReference>
<keyword evidence="2" id="KW-0479">Metal-binding</keyword>